<keyword evidence="3" id="KW-0808">Transferase</keyword>
<dbReference type="PANTHER" id="PTHR33841">
    <property type="entry name" value="DNA METHYLTRANSFERASE YEEA-RELATED"/>
    <property type="match status" value="1"/>
</dbReference>
<evidence type="ECO:0000256" key="4">
    <source>
        <dbReference type="ARBA" id="ARBA00022691"/>
    </source>
</evidence>
<dbReference type="InterPro" id="IPR029063">
    <property type="entry name" value="SAM-dependent_MTases_sf"/>
</dbReference>
<dbReference type="Proteomes" id="UP001501585">
    <property type="component" value="Unassembled WGS sequence"/>
</dbReference>
<sequence length="1377" mass="155068">MSPVSSAFRSHSASTALAKEYRDYPAIRVMGSLLTADMIGRIGSGDPQLKGLRSEDYGLLPGRRLGEAASRRWEELLGAYQAFEKRRKAAKPTDSLVSLTRERWLLPLFDALGYGRLQYQRGGLTAEGRSFPVSHVWNNVPIHLPPWGRDLDARIGPGEDQRAPQSMLQDFLNTSDDHLWGIVSNGRKLRILRDAASLADAAFIEFDLETIFEDELYADFVLLFAIAHASRFETLAAESDSAEDTGEVTLPAEPSVADCWLEKWRIEGDRSGVRFREKLRDGLKTALEELGTGFLEVNAGLRQMLASGEISRTDFRDELLRLAYQVLFLFVAEDKGALLDPEADGSTKARYREFFSTERLRRLAMDRYGDSHDDLWRTLRIVLDALGADEGLPELGLPPLGGLYFRTGALDTNGVDADTNGKGRVNGRPAEPLRQPGVALSNQRLLAAIRHLTQFRDDHGRWQRVDYQHLDAEELGSVYESLLELIPYPDSAEQTFELKAAAGNDRKTTGSYYTPTALVETLLDSALDPVIEEYAKSGIPDDLLKITVCDPACGSGHFLVAAARRIARAYAVMEAGDEEPTPDAIEKAMPAVVRNCIYGVDLNPLAVELTKVSLWLASLEPGKPLAFLDPHIKVGNALIGTTPKLLDEGIPDGAFKPLEGDDKKFAKQLKKQNKKEAQTGQASLFEAGTGFPSNIKLAEKARRIDEGTKPGLAGIREQARRLRELNNSEEKRERQLAADAWCAAFVWPLRPDAPAAITNATMWQLRDKTGGLSPGQLSRLEVLSRRYHFFHWHLEFPEIFPGMDDEHEDYNPETGWQGGFTCIMGNPPWEQVKLQEKEFFASRDPEIARAPNKAKRDALIKKLEDSETGREVLREFSYAKRRSDGGALFLRESGLYPLNGVGSVNTYSVFTENGNRLLHPLGRLGMIVPTGIVTDATTQHFFKEIVQQRSLSAVYDFENRTTFPEVHSSYKFSLLTLTGRKIISERAEFAFYLHTTSEINDANKRFTLSAEEIRKLNPNSGTCPVFRSRRDADLALKIHTNNPVLIDHTQEDGNPWDMKIFRMLHMSDDAHLFHDREELESNGWRLSGNVFIRGKDRMLPLYEAKIVGMYDHRAADIIKSENATSRKGQPSYINDNDHKDPHRFPIPLSWVPASETEEYNTGWLSGYCNITSTTNERTVLASFIPKTPTGDTFQFFDCKLRHLLVPIFNSFALDYSARQKLSGLHLTHTLIKQFPSPTPSQILDESKWDPGATYADWITPRILELSYTAWDMEAFSRDMNDSGPPFVWNEERRFLIRCELDAAFFHLYRLDRSDVDYIMETFTIVKKKDLKAHSSFRTKDTILEIYDAMAKASKTGDPYRTILTPPPGEGSRHPERD</sequence>
<evidence type="ECO:0000256" key="2">
    <source>
        <dbReference type="ARBA" id="ARBA00022603"/>
    </source>
</evidence>
<dbReference type="InterPro" id="IPR011639">
    <property type="entry name" value="MethylTrfase_TaqI-like_dom"/>
</dbReference>
<evidence type="ECO:0000259" key="7">
    <source>
        <dbReference type="Pfam" id="PF07669"/>
    </source>
</evidence>
<accession>A0ABN2T873</accession>
<comment type="catalytic activity">
    <reaction evidence="5">
        <text>a 2'-deoxyadenosine in DNA + S-adenosyl-L-methionine = an N(6)-methyl-2'-deoxyadenosine in DNA + S-adenosyl-L-homocysteine + H(+)</text>
        <dbReference type="Rhea" id="RHEA:15197"/>
        <dbReference type="Rhea" id="RHEA-COMP:12418"/>
        <dbReference type="Rhea" id="RHEA-COMP:12419"/>
        <dbReference type="ChEBI" id="CHEBI:15378"/>
        <dbReference type="ChEBI" id="CHEBI:57856"/>
        <dbReference type="ChEBI" id="CHEBI:59789"/>
        <dbReference type="ChEBI" id="CHEBI:90615"/>
        <dbReference type="ChEBI" id="CHEBI:90616"/>
        <dbReference type="EC" id="2.1.1.72"/>
    </reaction>
</comment>
<gene>
    <name evidence="8" type="ORF">GCM10009799_30050</name>
</gene>
<dbReference type="GO" id="GO:0008168">
    <property type="term" value="F:methyltransferase activity"/>
    <property type="evidence" value="ECO:0007669"/>
    <property type="project" value="UniProtKB-KW"/>
</dbReference>
<evidence type="ECO:0000313" key="9">
    <source>
        <dbReference type="Proteomes" id="UP001501585"/>
    </source>
</evidence>
<reference evidence="8 9" key="1">
    <citation type="journal article" date="2019" name="Int. J. Syst. Evol. Microbiol.">
        <title>The Global Catalogue of Microorganisms (GCM) 10K type strain sequencing project: providing services to taxonomists for standard genome sequencing and annotation.</title>
        <authorList>
            <consortium name="The Broad Institute Genomics Platform"/>
            <consortium name="The Broad Institute Genome Sequencing Center for Infectious Disease"/>
            <person name="Wu L."/>
            <person name="Ma J."/>
        </authorList>
    </citation>
    <scope>NUCLEOTIDE SEQUENCE [LARGE SCALE GENOMIC DNA]</scope>
    <source>
        <strain evidence="8 9">JCM 15313</strain>
    </source>
</reference>
<organism evidence="8 9">
    <name type="scientific">Nocardiopsis rhodophaea</name>
    <dbReference type="NCBI Taxonomy" id="280238"/>
    <lineage>
        <taxon>Bacteria</taxon>
        <taxon>Bacillati</taxon>
        <taxon>Actinomycetota</taxon>
        <taxon>Actinomycetes</taxon>
        <taxon>Streptosporangiales</taxon>
        <taxon>Nocardiopsidaceae</taxon>
        <taxon>Nocardiopsis</taxon>
    </lineage>
</organism>
<dbReference type="GO" id="GO:0032259">
    <property type="term" value="P:methylation"/>
    <property type="evidence" value="ECO:0007669"/>
    <property type="project" value="UniProtKB-KW"/>
</dbReference>
<name>A0ABN2T873_9ACTN</name>
<feature type="region of interest" description="Disordered" evidence="6">
    <location>
        <begin position="415"/>
        <end position="435"/>
    </location>
</feature>
<dbReference type="Gene3D" id="3.40.50.150">
    <property type="entry name" value="Vaccinia Virus protein VP39"/>
    <property type="match status" value="2"/>
</dbReference>
<dbReference type="PRINTS" id="PR00507">
    <property type="entry name" value="N12N6MTFRASE"/>
</dbReference>
<dbReference type="SUPFAM" id="SSF53335">
    <property type="entry name" value="S-adenosyl-L-methionine-dependent methyltransferases"/>
    <property type="match status" value="1"/>
</dbReference>
<feature type="region of interest" description="Disordered" evidence="6">
    <location>
        <begin position="1356"/>
        <end position="1377"/>
    </location>
</feature>
<evidence type="ECO:0000256" key="1">
    <source>
        <dbReference type="ARBA" id="ARBA00011900"/>
    </source>
</evidence>
<evidence type="ECO:0000256" key="3">
    <source>
        <dbReference type="ARBA" id="ARBA00022679"/>
    </source>
</evidence>
<evidence type="ECO:0000313" key="8">
    <source>
        <dbReference type="EMBL" id="GAA2000752.1"/>
    </source>
</evidence>
<evidence type="ECO:0000256" key="6">
    <source>
        <dbReference type="SAM" id="MobiDB-lite"/>
    </source>
</evidence>
<dbReference type="EMBL" id="BAAAPC010000012">
    <property type="protein sequence ID" value="GAA2000752.1"/>
    <property type="molecule type" value="Genomic_DNA"/>
</dbReference>
<evidence type="ECO:0000256" key="5">
    <source>
        <dbReference type="ARBA" id="ARBA00047942"/>
    </source>
</evidence>
<dbReference type="Pfam" id="PF07669">
    <property type="entry name" value="Eco57I"/>
    <property type="match status" value="1"/>
</dbReference>
<dbReference type="EC" id="2.1.1.72" evidence="1"/>
<protein>
    <recommendedName>
        <fullName evidence="1">site-specific DNA-methyltransferase (adenine-specific)</fullName>
        <ecNumber evidence="1">2.1.1.72</ecNumber>
    </recommendedName>
</protein>
<proteinExistence type="predicted"/>
<feature type="domain" description="Type II methyltransferase M.TaqI-like" evidence="7">
    <location>
        <begin position="595"/>
        <end position="838"/>
    </location>
</feature>
<dbReference type="PANTHER" id="PTHR33841:SF1">
    <property type="entry name" value="DNA METHYLTRANSFERASE A"/>
    <property type="match status" value="1"/>
</dbReference>
<comment type="caution">
    <text evidence="8">The sequence shown here is derived from an EMBL/GenBank/DDBJ whole genome shotgun (WGS) entry which is preliminary data.</text>
</comment>
<keyword evidence="4" id="KW-0949">S-adenosyl-L-methionine</keyword>
<keyword evidence="2 8" id="KW-0489">Methyltransferase</keyword>
<keyword evidence="9" id="KW-1185">Reference proteome</keyword>
<dbReference type="InterPro" id="IPR050953">
    <property type="entry name" value="N4_N6_ade-DNA_methylase"/>
</dbReference>